<evidence type="ECO:0000256" key="3">
    <source>
        <dbReference type="ARBA" id="ARBA00023033"/>
    </source>
</evidence>
<evidence type="ECO:0000256" key="1">
    <source>
        <dbReference type="ARBA" id="ARBA00007992"/>
    </source>
</evidence>
<keyword evidence="2" id="KW-0560">Oxidoreductase</keyword>
<dbReference type="SUPFAM" id="SSF51905">
    <property type="entry name" value="FAD/NAD(P)-binding domain"/>
    <property type="match status" value="1"/>
</dbReference>
<dbReference type="SUPFAM" id="SSF54373">
    <property type="entry name" value="FAD-linked reductases, C-terminal domain"/>
    <property type="match status" value="1"/>
</dbReference>
<keyword evidence="6" id="KW-1185">Reference proteome</keyword>
<dbReference type="RefSeq" id="XP_003043737.1">
    <property type="nucleotide sequence ID" value="XM_003043691.1"/>
</dbReference>
<feature type="transmembrane region" description="Helical" evidence="4">
    <location>
        <begin position="20"/>
        <end position="38"/>
    </location>
</feature>
<dbReference type="PANTHER" id="PTHR13789:SF236">
    <property type="entry name" value="MONOOXYGENASE, PUTATIVE (AFU_ORTHOLOGUE AFUA_6G12060)-RELATED"/>
    <property type="match status" value="1"/>
</dbReference>
<evidence type="ECO:0000256" key="4">
    <source>
        <dbReference type="SAM" id="Phobius"/>
    </source>
</evidence>
<dbReference type="EMBL" id="GG698919">
    <property type="protein sequence ID" value="EEU38024.1"/>
    <property type="molecule type" value="Genomic_DNA"/>
</dbReference>
<dbReference type="PANTHER" id="PTHR13789">
    <property type="entry name" value="MONOOXYGENASE"/>
    <property type="match status" value="1"/>
</dbReference>
<dbReference type="AlphaFoldDB" id="C7ZD36"/>
<dbReference type="PRINTS" id="PR00420">
    <property type="entry name" value="RNGMNOXGNASE"/>
</dbReference>
<name>C7ZD36_FUSV7</name>
<dbReference type="OrthoDB" id="16820at2759"/>
<sequence>MVTVPNTFNNVEPIQRYPSSGLSILIVGGGIAGLGMAIEGYRKGHDVRVIDRRPNFEDYGDIIGIGDSVLNTMKNWQGFLDACYESPFPREYHAYKFDGGFIGKLGEGLGMCRSLFHSLLHQYTLHLGIPIRHAAKAVDYFETDDHAGVHLEDALTHSNKLSSPLVAQVWKDIDCESRLYFGPDAHMVLGKTNNEIIWMLTHKDDGGAEEDWAKPTDPEKALPYIEGWAPWFKDLITLTPEDGVVDFKLMWRNPKEKWVSPKARVVQIGDSAHTFLPTSASGATMALEDAFSLAALLQLSGKSNAPLALRVQNKLRFERVTCAQKMGFKNRENFHNTDWDAAAKDPSLILKQVDKWVSHHDAEQYAYEMYGKCANYIVGGTPFENTNTPPGHVFKLWTVSELLDLAERGEKIVDDGDWS</sequence>
<dbReference type="OMA" id="FPICESG"/>
<organism evidence="5 6">
    <name type="scientific">Fusarium vanettenii (strain ATCC MYA-4622 / CBS 123669 / FGSC 9596 / NRRL 45880 / 77-13-4)</name>
    <name type="common">Fusarium solani subsp. pisi</name>
    <dbReference type="NCBI Taxonomy" id="660122"/>
    <lineage>
        <taxon>Eukaryota</taxon>
        <taxon>Fungi</taxon>
        <taxon>Dikarya</taxon>
        <taxon>Ascomycota</taxon>
        <taxon>Pezizomycotina</taxon>
        <taxon>Sordariomycetes</taxon>
        <taxon>Hypocreomycetidae</taxon>
        <taxon>Hypocreales</taxon>
        <taxon>Nectriaceae</taxon>
        <taxon>Fusarium</taxon>
        <taxon>Fusarium solani species complex</taxon>
        <taxon>Fusarium vanettenii</taxon>
    </lineage>
</organism>
<dbReference type="VEuPathDB" id="FungiDB:NECHADRAFT_84433"/>
<evidence type="ECO:0008006" key="7">
    <source>
        <dbReference type="Google" id="ProtNLM"/>
    </source>
</evidence>
<accession>C7ZD36</accession>
<dbReference type="InParanoid" id="C7ZD36"/>
<dbReference type="InterPro" id="IPR050493">
    <property type="entry name" value="FAD-dep_Monooxygenase_BioMet"/>
</dbReference>
<keyword evidence="3" id="KW-0503">Monooxygenase</keyword>
<dbReference type="Proteomes" id="UP000005206">
    <property type="component" value="Chromosome 9"/>
</dbReference>
<comment type="similarity">
    <text evidence="1">Belongs to the paxM FAD-dependent monooxygenase family.</text>
</comment>
<dbReference type="InterPro" id="IPR036188">
    <property type="entry name" value="FAD/NAD-bd_sf"/>
</dbReference>
<dbReference type="Gene3D" id="3.50.50.60">
    <property type="entry name" value="FAD/NAD(P)-binding domain"/>
    <property type="match status" value="2"/>
</dbReference>
<dbReference type="KEGG" id="nhe:NECHADRAFT_84433"/>
<dbReference type="GeneID" id="9670228"/>
<evidence type="ECO:0000256" key="2">
    <source>
        <dbReference type="ARBA" id="ARBA00023002"/>
    </source>
</evidence>
<dbReference type="eggNOG" id="KOG2614">
    <property type="taxonomic scope" value="Eukaryota"/>
</dbReference>
<keyword evidence="4" id="KW-1133">Transmembrane helix</keyword>
<evidence type="ECO:0000313" key="6">
    <source>
        <dbReference type="Proteomes" id="UP000005206"/>
    </source>
</evidence>
<keyword evidence="4" id="KW-0812">Transmembrane</keyword>
<evidence type="ECO:0000313" key="5">
    <source>
        <dbReference type="EMBL" id="EEU38024.1"/>
    </source>
</evidence>
<protein>
    <recommendedName>
        <fullName evidence="7">FAD-binding domain-containing protein</fullName>
    </recommendedName>
</protein>
<dbReference type="GO" id="GO:0004497">
    <property type="term" value="F:monooxygenase activity"/>
    <property type="evidence" value="ECO:0007669"/>
    <property type="project" value="UniProtKB-KW"/>
</dbReference>
<reference evidence="5 6" key="1">
    <citation type="journal article" date="2009" name="PLoS Genet.">
        <title>The genome of Nectria haematococca: contribution of supernumerary chromosomes to gene expansion.</title>
        <authorList>
            <person name="Coleman J.J."/>
            <person name="Rounsley S.D."/>
            <person name="Rodriguez-Carres M."/>
            <person name="Kuo A."/>
            <person name="Wasmann C.C."/>
            <person name="Grimwood J."/>
            <person name="Schmutz J."/>
            <person name="Taga M."/>
            <person name="White G.J."/>
            <person name="Zhou S."/>
            <person name="Schwartz D.C."/>
            <person name="Freitag M."/>
            <person name="Ma L.J."/>
            <person name="Danchin E.G."/>
            <person name="Henrissat B."/>
            <person name="Coutinho P.M."/>
            <person name="Nelson D.R."/>
            <person name="Straney D."/>
            <person name="Napoli C.A."/>
            <person name="Barker B.M."/>
            <person name="Gribskov M."/>
            <person name="Rep M."/>
            <person name="Kroken S."/>
            <person name="Molnar I."/>
            <person name="Rensing C."/>
            <person name="Kennell J.C."/>
            <person name="Zamora J."/>
            <person name="Farman M.L."/>
            <person name="Selker E.U."/>
            <person name="Salamov A."/>
            <person name="Shapiro H."/>
            <person name="Pangilinan J."/>
            <person name="Lindquist E."/>
            <person name="Lamers C."/>
            <person name="Grigoriev I.V."/>
            <person name="Geiser D.M."/>
            <person name="Covert S.F."/>
            <person name="Temporini E."/>
            <person name="Vanetten H.D."/>
        </authorList>
    </citation>
    <scope>NUCLEOTIDE SEQUENCE [LARGE SCALE GENOMIC DNA]</scope>
    <source>
        <strain evidence="6">ATCC MYA-4622 / CBS 123669 / FGSC 9596 / NRRL 45880 / 77-13-4</strain>
    </source>
</reference>
<gene>
    <name evidence="5" type="ORF">NECHADRAFT_84433</name>
</gene>
<dbReference type="HOGENOM" id="CLU_009665_19_1_1"/>
<keyword evidence="4" id="KW-0472">Membrane</keyword>
<dbReference type="STRING" id="660122.C7ZD36"/>
<proteinExistence type="inferred from homology"/>